<evidence type="ECO:0000256" key="1">
    <source>
        <dbReference type="ARBA" id="ARBA00001966"/>
    </source>
</evidence>
<dbReference type="GO" id="GO:0051607">
    <property type="term" value="P:defense response to virus"/>
    <property type="evidence" value="ECO:0007669"/>
    <property type="project" value="UniProtKB-KW"/>
</dbReference>
<keyword evidence="7 13" id="KW-0378">Hydrolase</keyword>
<comment type="cofactor">
    <cofactor evidence="13">
        <name>Mg(2+)</name>
        <dbReference type="ChEBI" id="CHEBI:18420"/>
    </cofactor>
    <cofactor evidence="13">
        <name>Mn(2+)</name>
        <dbReference type="ChEBI" id="CHEBI:29035"/>
    </cofactor>
    <text evidence="13">Mg(2+) or Mn(2+) required for ssDNA cleavage activity.</text>
</comment>
<evidence type="ECO:0000256" key="11">
    <source>
        <dbReference type="ARBA" id="ARBA00023118"/>
    </source>
</evidence>
<dbReference type="GO" id="GO:0004527">
    <property type="term" value="F:exonuclease activity"/>
    <property type="evidence" value="ECO:0007669"/>
    <property type="project" value="UniProtKB-KW"/>
</dbReference>
<dbReference type="GO" id="GO:0051536">
    <property type="term" value="F:iron-sulfur cluster binding"/>
    <property type="evidence" value="ECO:0007669"/>
    <property type="project" value="UniProtKB-KW"/>
</dbReference>
<proteinExistence type="inferred from homology"/>
<name>A0A845QN56_9FIRM</name>
<evidence type="ECO:0000256" key="9">
    <source>
        <dbReference type="ARBA" id="ARBA00023004"/>
    </source>
</evidence>
<dbReference type="EC" id="3.1.12.1" evidence="3 13"/>
<dbReference type="InterPro" id="IPR011604">
    <property type="entry name" value="PDDEXK-like_dom_sf"/>
</dbReference>
<evidence type="ECO:0000256" key="2">
    <source>
        <dbReference type="ARBA" id="ARBA00009189"/>
    </source>
</evidence>
<evidence type="ECO:0000256" key="4">
    <source>
        <dbReference type="ARBA" id="ARBA00020049"/>
    </source>
</evidence>
<keyword evidence="12 13" id="KW-0464">Manganese</keyword>
<comment type="cofactor">
    <cofactor evidence="1">
        <name>[4Fe-4S] cluster</name>
        <dbReference type="ChEBI" id="CHEBI:49883"/>
    </cofactor>
</comment>
<accession>A0A845QN56</accession>
<keyword evidence="10 13" id="KW-0411">Iron-sulfur</keyword>
<evidence type="ECO:0000313" key="16">
    <source>
        <dbReference type="Proteomes" id="UP000446866"/>
    </source>
</evidence>
<dbReference type="InterPro" id="IPR013343">
    <property type="entry name" value="CRISPR-assoc_prot_Cas4"/>
</dbReference>
<dbReference type="InterPro" id="IPR022765">
    <property type="entry name" value="Dna2/Cas4_DUF83"/>
</dbReference>
<evidence type="ECO:0000313" key="15">
    <source>
        <dbReference type="EMBL" id="NBH62511.1"/>
    </source>
</evidence>
<dbReference type="Pfam" id="PF01930">
    <property type="entry name" value="Cas_Cas4"/>
    <property type="match status" value="1"/>
</dbReference>
<comment type="similarity">
    <text evidence="2 13">Belongs to the CRISPR-associated exonuclease Cas4 family.</text>
</comment>
<dbReference type="EMBL" id="QXWK01000026">
    <property type="protein sequence ID" value="NBH62511.1"/>
    <property type="molecule type" value="Genomic_DNA"/>
</dbReference>
<evidence type="ECO:0000256" key="6">
    <source>
        <dbReference type="ARBA" id="ARBA00022723"/>
    </source>
</evidence>
<organism evidence="15 16">
    <name type="scientific">Anaerotruncus colihominis</name>
    <dbReference type="NCBI Taxonomy" id="169435"/>
    <lineage>
        <taxon>Bacteria</taxon>
        <taxon>Bacillati</taxon>
        <taxon>Bacillota</taxon>
        <taxon>Clostridia</taxon>
        <taxon>Eubacteriales</taxon>
        <taxon>Oscillospiraceae</taxon>
        <taxon>Anaerotruncus</taxon>
    </lineage>
</organism>
<evidence type="ECO:0000256" key="13">
    <source>
        <dbReference type="RuleBase" id="RU365022"/>
    </source>
</evidence>
<protein>
    <recommendedName>
        <fullName evidence="4 13">CRISPR-associated exonuclease Cas4</fullName>
        <ecNumber evidence="3 13">3.1.12.1</ecNumber>
    </recommendedName>
</protein>
<feature type="domain" description="DUF83" evidence="14">
    <location>
        <begin position="13"/>
        <end position="200"/>
    </location>
</feature>
<evidence type="ECO:0000256" key="8">
    <source>
        <dbReference type="ARBA" id="ARBA00022839"/>
    </source>
</evidence>
<dbReference type="Gene3D" id="3.90.320.10">
    <property type="match status" value="1"/>
</dbReference>
<comment type="caution">
    <text evidence="15">The sequence shown here is derived from an EMBL/GenBank/DDBJ whole genome shotgun (WGS) entry which is preliminary data.</text>
</comment>
<dbReference type="PANTHER" id="PTHR36531">
    <property type="entry name" value="CRISPR-ASSOCIATED EXONUCLEASE CAS4"/>
    <property type="match status" value="1"/>
</dbReference>
<dbReference type="GO" id="GO:0046872">
    <property type="term" value="F:metal ion binding"/>
    <property type="evidence" value="ECO:0007669"/>
    <property type="project" value="UniProtKB-KW"/>
</dbReference>
<comment type="cofactor">
    <cofactor evidence="13">
        <name>iron-sulfur cluster</name>
        <dbReference type="ChEBI" id="CHEBI:30408"/>
    </cofactor>
</comment>
<evidence type="ECO:0000256" key="3">
    <source>
        <dbReference type="ARBA" id="ARBA00012768"/>
    </source>
</evidence>
<evidence type="ECO:0000256" key="7">
    <source>
        <dbReference type="ARBA" id="ARBA00022801"/>
    </source>
</evidence>
<gene>
    <name evidence="15" type="primary">cas4</name>
    <name evidence="15" type="ORF">D0435_12710</name>
</gene>
<keyword evidence="16" id="KW-1185">Reference proteome</keyword>
<dbReference type="RefSeq" id="WP_160202801.1">
    <property type="nucleotide sequence ID" value="NZ_QXWK01000026.1"/>
</dbReference>
<dbReference type="NCBIfam" id="TIGR00372">
    <property type="entry name" value="cas4"/>
    <property type="match status" value="1"/>
</dbReference>
<keyword evidence="8 13" id="KW-0269">Exonuclease</keyword>
<dbReference type="InterPro" id="IPR051827">
    <property type="entry name" value="Cas4_exonuclease"/>
</dbReference>
<evidence type="ECO:0000256" key="5">
    <source>
        <dbReference type="ARBA" id="ARBA00022722"/>
    </source>
</evidence>
<evidence type="ECO:0000259" key="14">
    <source>
        <dbReference type="Pfam" id="PF01930"/>
    </source>
</evidence>
<dbReference type="PANTHER" id="PTHR36531:SF6">
    <property type="entry name" value="DNA REPLICATION ATP-DEPENDENT HELICASE_NUCLEASE DNA2"/>
    <property type="match status" value="1"/>
</dbReference>
<keyword evidence="9 13" id="KW-0408">Iron</keyword>
<dbReference type="AlphaFoldDB" id="A0A845QN56"/>
<keyword evidence="6 13" id="KW-0479">Metal-binding</keyword>
<keyword evidence="11 13" id="KW-0051">Antiviral defense</keyword>
<reference evidence="15 16" key="1">
    <citation type="submission" date="2018-08" db="EMBL/GenBank/DDBJ databases">
        <title>Murine metabolic-syndrome-specific gut microbial biobank.</title>
        <authorList>
            <person name="Liu C."/>
        </authorList>
    </citation>
    <scope>NUCLEOTIDE SEQUENCE [LARGE SCALE GENOMIC DNA]</scope>
    <source>
        <strain evidence="15 16">28</strain>
    </source>
</reference>
<sequence>MAMYTEEEYIQLSGIQHFAFCRRQWALIHVEQQWAENYQTTAGILMHKKAHDESSVEKRGDLIIMRGLRIASRRLGLSGQCDVVEFHRACGGITLSNYDGTWDVVPVEYKRGTEKDGCEDAVQLCAQAICLEEMFLTDIPKGYLFYGENKRRTEVIFDMTLRGQVEKLCEEMHTLYKKGNTPKVKTSKKCRSCSLKDLCLPKLNKKLNVERYIADRLGEGGAL</sequence>
<keyword evidence="5 13" id="KW-0540">Nuclease</keyword>
<evidence type="ECO:0000256" key="10">
    <source>
        <dbReference type="ARBA" id="ARBA00023014"/>
    </source>
</evidence>
<dbReference type="Proteomes" id="UP000446866">
    <property type="component" value="Unassembled WGS sequence"/>
</dbReference>
<comment type="function">
    <text evidence="13">CRISPR (clustered regularly interspaced short palindromic repeat) is an adaptive immune system that provides protection against mobile genetic elements (viruses, transposable elements and conjugative plasmids). CRISPR clusters contain sequences complementary to antecedent mobile elements and target invading nucleic acids. CRISPR clusters are transcribed and processed into CRISPR RNA (crRNA).</text>
</comment>
<evidence type="ECO:0000256" key="12">
    <source>
        <dbReference type="ARBA" id="ARBA00023211"/>
    </source>
</evidence>